<evidence type="ECO:0000259" key="2">
    <source>
        <dbReference type="Pfam" id="PF12697"/>
    </source>
</evidence>
<dbReference type="OrthoDB" id="19657at2759"/>
<gene>
    <name evidence="3" type="ORF">ZOSMA_31G01140</name>
</gene>
<dbReference type="EMBL" id="LFYR01001032">
    <property type="protein sequence ID" value="KMZ65526.1"/>
    <property type="molecule type" value="Genomic_DNA"/>
</dbReference>
<dbReference type="InterPro" id="IPR000073">
    <property type="entry name" value="AB_hydrolase_1"/>
</dbReference>
<dbReference type="AlphaFoldDB" id="A0A0K9P967"/>
<dbReference type="SUPFAM" id="SSF53474">
    <property type="entry name" value="alpha/beta-Hydrolases"/>
    <property type="match status" value="1"/>
</dbReference>
<dbReference type="Gene3D" id="3.40.50.1820">
    <property type="entry name" value="alpha/beta hydrolase"/>
    <property type="match status" value="1"/>
</dbReference>
<sequence length="530" mass="58269">MTSKNYDKNFMTLTLVSFKPKKGSNIMGPGWPTVFYSSSRLGSRKMLSPGGLVVQIICLCPPHLKQPGILFRYSDDPTRVSIPRRHQQSSQAGRTERFLRISASVSGSGEDKYSKILPGVEDVKKRRTVAGVDQEELLDPELLADPDSYFYNLNGIQMHHKISEDEELANQFSKVESHPKFPRLPMILLHGFASSVFSWGEVMKPLAQLTGSKVLAFDRPGFGLTSRVRPPGSLGKLTDATPLNPYSSVFSTLATLAFFDLLGAPKGILMGHSAGCVVAIDSYLEDPERIAALILISPAIVPPLNQPIASKKKKMNAWGNSSRSGGNSYDQESSNSRISNSVTNLFLRITRLAMLILKKIKAAVLSLYNNLLSAILRSTIAVMLIRIVIDMFGILTIRNAWFNASQVTDRTIQGYTKPLKAKGWEMALLENTLSTLTCSSSESNLPIRTKRLCEIKCPVLIITGGNDRIIPAWNAARLSSAIPGSSLEVINNCGHIPHEEKPEEFLHVVNNFLQKKTPQVETASTTISST</sequence>
<proteinExistence type="predicted"/>
<evidence type="ECO:0000256" key="1">
    <source>
        <dbReference type="SAM" id="MobiDB-lite"/>
    </source>
</evidence>
<feature type="region of interest" description="Disordered" evidence="1">
    <location>
        <begin position="315"/>
        <end position="336"/>
    </location>
</feature>
<dbReference type="OMA" id="CFCEFNG"/>
<organism evidence="3 4">
    <name type="scientific">Zostera marina</name>
    <name type="common">Eelgrass</name>
    <dbReference type="NCBI Taxonomy" id="29655"/>
    <lineage>
        <taxon>Eukaryota</taxon>
        <taxon>Viridiplantae</taxon>
        <taxon>Streptophyta</taxon>
        <taxon>Embryophyta</taxon>
        <taxon>Tracheophyta</taxon>
        <taxon>Spermatophyta</taxon>
        <taxon>Magnoliopsida</taxon>
        <taxon>Liliopsida</taxon>
        <taxon>Zosteraceae</taxon>
        <taxon>Zostera</taxon>
    </lineage>
</organism>
<accession>A0A0K9P967</accession>
<dbReference type="PANTHER" id="PTHR43689:SF1">
    <property type="entry name" value="ALPHA_BETA-HYDROLASES SUPERFAMILY PROTEIN"/>
    <property type="match status" value="1"/>
</dbReference>
<keyword evidence="4" id="KW-1185">Reference proteome</keyword>
<comment type="caution">
    <text evidence="3">The sequence shown here is derived from an EMBL/GenBank/DDBJ whole genome shotgun (WGS) entry which is preliminary data.</text>
</comment>
<dbReference type="InterPro" id="IPR000639">
    <property type="entry name" value="Epox_hydrolase-like"/>
</dbReference>
<name>A0A0K9P967_ZOSMR</name>
<feature type="compositionally biased region" description="Polar residues" evidence="1">
    <location>
        <begin position="318"/>
        <end position="336"/>
    </location>
</feature>
<reference evidence="4" key="1">
    <citation type="journal article" date="2016" name="Nature">
        <title>The genome of the seagrass Zostera marina reveals angiosperm adaptation to the sea.</title>
        <authorList>
            <person name="Olsen J.L."/>
            <person name="Rouze P."/>
            <person name="Verhelst B."/>
            <person name="Lin Y.-C."/>
            <person name="Bayer T."/>
            <person name="Collen J."/>
            <person name="Dattolo E."/>
            <person name="De Paoli E."/>
            <person name="Dittami S."/>
            <person name="Maumus F."/>
            <person name="Michel G."/>
            <person name="Kersting A."/>
            <person name="Lauritano C."/>
            <person name="Lohaus R."/>
            <person name="Toepel M."/>
            <person name="Tonon T."/>
            <person name="Vanneste K."/>
            <person name="Amirebrahimi M."/>
            <person name="Brakel J."/>
            <person name="Bostroem C."/>
            <person name="Chovatia M."/>
            <person name="Grimwood J."/>
            <person name="Jenkins J.W."/>
            <person name="Jueterbock A."/>
            <person name="Mraz A."/>
            <person name="Stam W.T."/>
            <person name="Tice H."/>
            <person name="Bornberg-Bauer E."/>
            <person name="Green P.J."/>
            <person name="Pearson G.A."/>
            <person name="Procaccini G."/>
            <person name="Duarte C.M."/>
            <person name="Schmutz J."/>
            <person name="Reusch T.B.H."/>
            <person name="Van de Peer Y."/>
        </authorList>
    </citation>
    <scope>NUCLEOTIDE SEQUENCE [LARGE SCALE GENOMIC DNA]</scope>
    <source>
        <strain evidence="4">cv. Finnish</strain>
    </source>
</reference>
<evidence type="ECO:0000313" key="4">
    <source>
        <dbReference type="Proteomes" id="UP000036987"/>
    </source>
</evidence>
<dbReference type="Proteomes" id="UP000036987">
    <property type="component" value="Unassembled WGS sequence"/>
</dbReference>
<dbReference type="STRING" id="29655.A0A0K9P967"/>
<protein>
    <recommendedName>
        <fullName evidence="2">AB hydrolase-1 domain-containing protein</fullName>
    </recommendedName>
</protein>
<dbReference type="GO" id="GO:0016787">
    <property type="term" value="F:hydrolase activity"/>
    <property type="evidence" value="ECO:0000318"/>
    <property type="project" value="GO_Central"/>
</dbReference>
<dbReference type="PANTHER" id="PTHR43689">
    <property type="entry name" value="HYDROLASE"/>
    <property type="match status" value="1"/>
</dbReference>
<evidence type="ECO:0000313" key="3">
    <source>
        <dbReference type="EMBL" id="KMZ65526.1"/>
    </source>
</evidence>
<dbReference type="InterPro" id="IPR029058">
    <property type="entry name" value="AB_hydrolase_fold"/>
</dbReference>
<dbReference type="Pfam" id="PF12697">
    <property type="entry name" value="Abhydrolase_6"/>
    <property type="match status" value="1"/>
</dbReference>
<feature type="domain" description="AB hydrolase-1" evidence="2">
    <location>
        <begin position="187"/>
        <end position="506"/>
    </location>
</feature>
<dbReference type="PRINTS" id="PR00412">
    <property type="entry name" value="EPOXHYDRLASE"/>
</dbReference>